<sequence length="373" mass="40997">MPAESPRRAWSRERLAARLPFLRRRAELTAATRHFFTSRGYLEVETPCLVPAPGMEVHLRGFATEYRPHLGIGQDSTLWLRTSPELALKRLLVGGAGKVFELARVWRNGEASPRHAPEFTMLEWYAPGLDLAGLMEETELLLRSICPGPVGHGEAMADLSLPFERLTMAEAFSRHCRGMDILGTVDAATGEGDAAKLRAHAAKVGLHVPESDGWEDGFFRLMMRYVEPAIGQGRATFLTHWPAPQAALARRDPRDGRVALRFELFAAGLELANAFEELTDPVEQRARFERDVAQRRAETGEEGWDVDEDFLAALEAGMPPASGIALGFDRLAMLASGASDIEDVLWLPALPRQPQPALAAPPKLLEAPAIAAE</sequence>
<keyword evidence="3" id="KW-0067">ATP-binding</keyword>
<accession>A0ABS6H861</accession>
<evidence type="ECO:0000313" key="6">
    <source>
        <dbReference type="Proteomes" id="UP000689967"/>
    </source>
</evidence>
<evidence type="ECO:0000259" key="4">
    <source>
        <dbReference type="PROSITE" id="PS50862"/>
    </source>
</evidence>
<keyword evidence="6" id="KW-1185">Reference proteome</keyword>
<dbReference type="InterPro" id="IPR004364">
    <property type="entry name" value="Aa-tRNA-synt_II"/>
</dbReference>
<protein>
    <submittedName>
        <fullName evidence="5">EF-P lysine aminoacylase GenX</fullName>
    </submittedName>
</protein>
<dbReference type="PANTHER" id="PTHR42918">
    <property type="entry name" value="LYSYL-TRNA SYNTHETASE"/>
    <property type="match status" value="1"/>
</dbReference>
<gene>
    <name evidence="5" type="primary">genX</name>
    <name evidence="5" type="ORF">JJQ90_14320</name>
</gene>
<dbReference type="InterPro" id="IPR006195">
    <property type="entry name" value="aa-tRNA-synth_II"/>
</dbReference>
<dbReference type="PROSITE" id="PS50862">
    <property type="entry name" value="AA_TRNA_LIGASE_II"/>
    <property type="match status" value="1"/>
</dbReference>
<dbReference type="Pfam" id="PF00152">
    <property type="entry name" value="tRNA-synt_2"/>
    <property type="match status" value="1"/>
</dbReference>
<dbReference type="NCBIfam" id="TIGR00462">
    <property type="entry name" value="genX"/>
    <property type="match status" value="1"/>
</dbReference>
<dbReference type="NCBIfam" id="NF006828">
    <property type="entry name" value="PRK09350.1"/>
    <property type="match status" value="1"/>
</dbReference>
<dbReference type="RefSeq" id="WP_216876535.1">
    <property type="nucleotide sequence ID" value="NZ_JAERQM010000004.1"/>
</dbReference>
<dbReference type="PANTHER" id="PTHR42918:SF6">
    <property type="entry name" value="ELONGATION FACTOR P--(R)-BETA-LYSINE LIGASE"/>
    <property type="match status" value="1"/>
</dbReference>
<dbReference type="InterPro" id="IPR004525">
    <property type="entry name" value="EpmA"/>
</dbReference>
<proteinExistence type="predicted"/>
<keyword evidence="1" id="KW-0436">Ligase</keyword>
<reference evidence="5 6" key="1">
    <citation type="submission" date="2021-01" db="EMBL/GenBank/DDBJ databases">
        <title>Roseomonas sp. nov, a bacterium isolated from an oil production mixture in Yumen Oilfield.</title>
        <authorList>
            <person name="Wu D."/>
        </authorList>
    </citation>
    <scope>NUCLEOTIDE SEQUENCE [LARGE SCALE GENOMIC DNA]</scope>
    <source>
        <strain evidence="5 6">ROY-5-3</strain>
    </source>
</reference>
<dbReference type="EMBL" id="JAERQM010000004">
    <property type="protein sequence ID" value="MBU8544893.1"/>
    <property type="molecule type" value="Genomic_DNA"/>
</dbReference>
<organism evidence="5 6">
    <name type="scientific">Falsiroseomonas oleicola</name>
    <dbReference type="NCBI Taxonomy" id="2801474"/>
    <lineage>
        <taxon>Bacteria</taxon>
        <taxon>Pseudomonadati</taxon>
        <taxon>Pseudomonadota</taxon>
        <taxon>Alphaproteobacteria</taxon>
        <taxon>Acetobacterales</taxon>
        <taxon>Roseomonadaceae</taxon>
        <taxon>Falsiroseomonas</taxon>
    </lineage>
</organism>
<evidence type="ECO:0000256" key="3">
    <source>
        <dbReference type="ARBA" id="ARBA00022840"/>
    </source>
</evidence>
<evidence type="ECO:0000256" key="2">
    <source>
        <dbReference type="ARBA" id="ARBA00022741"/>
    </source>
</evidence>
<evidence type="ECO:0000256" key="1">
    <source>
        <dbReference type="ARBA" id="ARBA00022598"/>
    </source>
</evidence>
<comment type="caution">
    <text evidence="5">The sequence shown here is derived from an EMBL/GenBank/DDBJ whole genome shotgun (WGS) entry which is preliminary data.</text>
</comment>
<dbReference type="Proteomes" id="UP000689967">
    <property type="component" value="Unassembled WGS sequence"/>
</dbReference>
<feature type="domain" description="Aminoacyl-transfer RNA synthetases class-II family profile" evidence="4">
    <location>
        <begin position="25"/>
        <end position="348"/>
    </location>
</feature>
<keyword evidence="2" id="KW-0547">Nucleotide-binding</keyword>
<name>A0ABS6H861_9PROT</name>
<evidence type="ECO:0000313" key="5">
    <source>
        <dbReference type="EMBL" id="MBU8544893.1"/>
    </source>
</evidence>